<evidence type="ECO:0000313" key="1">
    <source>
        <dbReference type="EMBL" id="RNB84845.1"/>
    </source>
</evidence>
<gene>
    <name evidence="1" type="ORF">EDM56_19975</name>
</gene>
<proteinExistence type="predicted"/>
<keyword evidence="2" id="KW-1185">Reference proteome</keyword>
<name>A0A3M8DBZ7_9BACL</name>
<sequence length="101" mass="11807">MFLSNGLIPVSSLIMNAAFNCLENRSPEASHVKYKDYHIPVERLPQFIGEYQEIAKSLSIPIRLQEGQLQMLMHNNPLRLKPIGEDFFYEWLDERCALNQR</sequence>
<organism evidence="1 2">
    <name type="scientific">Brevibacillus fluminis</name>
    <dbReference type="NCBI Taxonomy" id="511487"/>
    <lineage>
        <taxon>Bacteria</taxon>
        <taxon>Bacillati</taxon>
        <taxon>Bacillota</taxon>
        <taxon>Bacilli</taxon>
        <taxon>Bacillales</taxon>
        <taxon>Paenibacillaceae</taxon>
        <taxon>Brevibacillus</taxon>
    </lineage>
</organism>
<accession>A0A3M8DBZ7</accession>
<dbReference type="AlphaFoldDB" id="A0A3M8DBZ7"/>
<dbReference type="EMBL" id="RHHQ01000016">
    <property type="protein sequence ID" value="RNB84845.1"/>
    <property type="molecule type" value="Genomic_DNA"/>
</dbReference>
<evidence type="ECO:0000313" key="2">
    <source>
        <dbReference type="Proteomes" id="UP000271031"/>
    </source>
</evidence>
<comment type="caution">
    <text evidence="1">The sequence shown here is derived from an EMBL/GenBank/DDBJ whole genome shotgun (WGS) entry which is preliminary data.</text>
</comment>
<protein>
    <submittedName>
        <fullName evidence="1">Uncharacterized protein</fullName>
    </submittedName>
</protein>
<reference evidence="1 2" key="1">
    <citation type="submission" date="2018-10" db="EMBL/GenBank/DDBJ databases">
        <title>Phylogenomics of Brevibacillus.</title>
        <authorList>
            <person name="Dunlap C."/>
        </authorList>
    </citation>
    <scope>NUCLEOTIDE SEQUENCE [LARGE SCALE GENOMIC DNA]</scope>
    <source>
        <strain evidence="1 2">JCM 15716</strain>
    </source>
</reference>
<dbReference type="Proteomes" id="UP000271031">
    <property type="component" value="Unassembled WGS sequence"/>
</dbReference>